<evidence type="ECO:0000313" key="2">
    <source>
        <dbReference type="EMBL" id="MBZ5740282.1"/>
    </source>
</evidence>
<comment type="caution">
    <text evidence="2">The sequence shown here is derived from an EMBL/GenBank/DDBJ whole genome shotgun (WGS) entry which is preliminary data.</text>
</comment>
<keyword evidence="1" id="KW-0472">Membrane</keyword>
<feature type="transmembrane region" description="Helical" evidence="1">
    <location>
        <begin position="49"/>
        <end position="69"/>
    </location>
</feature>
<dbReference type="EMBL" id="JAIQZJ010000013">
    <property type="protein sequence ID" value="MBZ5740282.1"/>
    <property type="molecule type" value="Genomic_DNA"/>
</dbReference>
<keyword evidence="3" id="KW-1185">Reference proteome</keyword>
<sequence length="76" mass="8324">MARKRWDELSPRVRRAIVVGATVDGLLKTAALVDLARRPAAEVRGSKRVWGVALVVVNSAGMLPVAYFLRGRVTPR</sequence>
<keyword evidence="1" id="KW-1133">Transmembrane helix</keyword>
<organism evidence="2 3">
    <name type="scientific">Nocardioides mangrovi</name>
    <dbReference type="NCBI Taxonomy" id="2874580"/>
    <lineage>
        <taxon>Bacteria</taxon>
        <taxon>Bacillati</taxon>
        <taxon>Actinomycetota</taxon>
        <taxon>Actinomycetes</taxon>
        <taxon>Propionibacteriales</taxon>
        <taxon>Nocardioidaceae</taxon>
        <taxon>Nocardioides</taxon>
    </lineage>
</organism>
<name>A0ABS7UHL5_9ACTN</name>
<proteinExistence type="predicted"/>
<evidence type="ECO:0000313" key="3">
    <source>
        <dbReference type="Proteomes" id="UP000780875"/>
    </source>
</evidence>
<gene>
    <name evidence="2" type="ORF">K8U61_19060</name>
</gene>
<accession>A0ABS7UHL5</accession>
<evidence type="ECO:0008006" key="4">
    <source>
        <dbReference type="Google" id="ProtNLM"/>
    </source>
</evidence>
<reference evidence="2 3" key="1">
    <citation type="submission" date="2021-09" db="EMBL/GenBank/DDBJ databases">
        <title>Whole genome sequence of Nocardioides sp. GBK3QG-3.</title>
        <authorList>
            <person name="Tuo L."/>
        </authorList>
    </citation>
    <scope>NUCLEOTIDE SEQUENCE [LARGE SCALE GENOMIC DNA]</scope>
    <source>
        <strain evidence="2 3">GBK3QG-3</strain>
    </source>
</reference>
<dbReference type="Proteomes" id="UP000780875">
    <property type="component" value="Unassembled WGS sequence"/>
</dbReference>
<dbReference type="RefSeq" id="WP_224124643.1">
    <property type="nucleotide sequence ID" value="NZ_JAIQZJ010000013.1"/>
</dbReference>
<keyword evidence="1" id="KW-0812">Transmembrane</keyword>
<evidence type="ECO:0000256" key="1">
    <source>
        <dbReference type="SAM" id="Phobius"/>
    </source>
</evidence>
<protein>
    <recommendedName>
        <fullName evidence="4">DUF5652 domain-containing protein</fullName>
    </recommendedName>
</protein>